<dbReference type="OrthoDB" id="5507327at2"/>
<proteinExistence type="predicted"/>
<feature type="transmembrane region" description="Helical" evidence="2">
    <location>
        <begin position="6"/>
        <end position="28"/>
    </location>
</feature>
<feature type="region of interest" description="Disordered" evidence="1">
    <location>
        <begin position="174"/>
        <end position="298"/>
    </location>
</feature>
<organism evidence="3 4">
    <name type="scientific">Sorangium cellulosum So0157-2</name>
    <dbReference type="NCBI Taxonomy" id="1254432"/>
    <lineage>
        <taxon>Bacteria</taxon>
        <taxon>Pseudomonadati</taxon>
        <taxon>Myxococcota</taxon>
        <taxon>Polyangia</taxon>
        <taxon>Polyangiales</taxon>
        <taxon>Polyangiaceae</taxon>
        <taxon>Sorangium</taxon>
    </lineage>
</organism>
<evidence type="ECO:0000256" key="2">
    <source>
        <dbReference type="SAM" id="Phobius"/>
    </source>
</evidence>
<protein>
    <submittedName>
        <fullName evidence="3">Uncharacterized protein</fullName>
    </submittedName>
</protein>
<accession>S4XUC4</accession>
<dbReference type="EMBL" id="CP003969">
    <property type="protein sequence ID" value="AGP34208.1"/>
    <property type="molecule type" value="Genomic_DNA"/>
</dbReference>
<keyword evidence="2" id="KW-0812">Transmembrane</keyword>
<dbReference type="HOGENOM" id="CLU_1049316_0_0_7"/>
<dbReference type="KEGG" id="scu:SCE1572_06675"/>
<dbReference type="GO" id="GO:0003677">
    <property type="term" value="F:DNA binding"/>
    <property type="evidence" value="ECO:0007669"/>
    <property type="project" value="InterPro"/>
</dbReference>
<dbReference type="RefSeq" id="WP_020733324.1">
    <property type="nucleotide sequence ID" value="NC_021658.1"/>
</dbReference>
<feature type="compositionally biased region" description="Low complexity" evidence="1">
    <location>
        <begin position="186"/>
        <end position="197"/>
    </location>
</feature>
<dbReference type="InterPro" id="IPR010982">
    <property type="entry name" value="Lambda_DNA-bd_dom_sf"/>
</dbReference>
<keyword evidence="2" id="KW-1133">Transmembrane helix</keyword>
<dbReference type="eggNOG" id="COG3093">
    <property type="taxonomic scope" value="Bacteria"/>
</dbReference>
<evidence type="ECO:0000313" key="3">
    <source>
        <dbReference type="EMBL" id="AGP34208.1"/>
    </source>
</evidence>
<sequence length="298" mass="32443">MEDMLGAMWLVSPIVLAMMACVAIGFAVTAREAMGRERGLREAREQAHEDEQSALTEAKEKAEQELGRYQRLLDCHVDALIAAMADVGARPIPWPGRVLEAFCATIPAWQRRLAESTGLTPRDVERLLNSDLPISPGLARQLEAFTGTPARYWERLWRLHDDYRTDADETVVIKLDEPTTRRESATRTAASPASISVPPNPPSIPPRAPDVPPPVVPAPDPAARSPRAKLPPPPQPQLRSPLPARAEAGTEFARRAATLTSFPLQRDQRGSSPARGSDSEDVERSALNTTLPGVGSHG</sequence>
<feature type="compositionally biased region" description="Basic and acidic residues" evidence="1">
    <location>
        <begin position="174"/>
        <end position="185"/>
    </location>
</feature>
<feature type="region of interest" description="Disordered" evidence="1">
    <location>
        <begin position="39"/>
        <end position="60"/>
    </location>
</feature>
<reference evidence="3 4" key="1">
    <citation type="journal article" date="2013" name="Sci. Rep.">
        <title>Extraordinary expansion of a Sorangium cellulosum genome from an alkaline milieu.</title>
        <authorList>
            <person name="Han K."/>
            <person name="Li Z.F."/>
            <person name="Peng R."/>
            <person name="Zhu L.P."/>
            <person name="Zhou T."/>
            <person name="Wang L.G."/>
            <person name="Li S.G."/>
            <person name="Zhang X.B."/>
            <person name="Hu W."/>
            <person name="Wu Z.H."/>
            <person name="Qin N."/>
            <person name="Li Y.Z."/>
        </authorList>
    </citation>
    <scope>NUCLEOTIDE SEQUENCE [LARGE SCALE GENOMIC DNA]</scope>
    <source>
        <strain evidence="3 4">So0157-2</strain>
    </source>
</reference>
<dbReference type="Proteomes" id="UP000014803">
    <property type="component" value="Chromosome"/>
</dbReference>
<evidence type="ECO:0000256" key="1">
    <source>
        <dbReference type="SAM" id="MobiDB-lite"/>
    </source>
</evidence>
<name>S4XUC4_SORCE</name>
<evidence type="ECO:0000313" key="4">
    <source>
        <dbReference type="Proteomes" id="UP000014803"/>
    </source>
</evidence>
<gene>
    <name evidence="3" type="ORF">SCE1572_06675</name>
</gene>
<feature type="compositionally biased region" description="Pro residues" evidence="1">
    <location>
        <begin position="198"/>
        <end position="220"/>
    </location>
</feature>
<keyword evidence="2" id="KW-0472">Membrane</keyword>
<dbReference type="SUPFAM" id="SSF47413">
    <property type="entry name" value="lambda repressor-like DNA-binding domains"/>
    <property type="match status" value="1"/>
</dbReference>
<dbReference type="AlphaFoldDB" id="S4XUC4"/>
<dbReference type="PATRIC" id="fig|1254432.3.peg.1481"/>
<dbReference type="Gene3D" id="1.10.260.40">
    <property type="entry name" value="lambda repressor-like DNA-binding domains"/>
    <property type="match status" value="1"/>
</dbReference>